<evidence type="ECO:0000313" key="6">
    <source>
        <dbReference type="Proteomes" id="UP000036503"/>
    </source>
</evidence>
<dbReference type="PANTHER" id="PTHR35936">
    <property type="entry name" value="MEMBRANE-BOUND LYTIC MUREIN TRANSGLYCOSYLASE F"/>
    <property type="match status" value="1"/>
</dbReference>
<keyword evidence="1 2" id="KW-0732">Signal</keyword>
<dbReference type="InParanoid" id="A0A0J6WWT3"/>
<accession>A0A0J6WWT3</accession>
<dbReference type="InterPro" id="IPR001638">
    <property type="entry name" value="Solute-binding_3/MltF_N"/>
</dbReference>
<dbReference type="RefSeq" id="WP_048514139.1">
    <property type="nucleotide sequence ID" value="NZ_LEKT01000018.1"/>
</dbReference>
<proteinExistence type="predicted"/>
<evidence type="ECO:0000256" key="1">
    <source>
        <dbReference type="ARBA" id="ARBA00022729"/>
    </source>
</evidence>
<protein>
    <submittedName>
        <fullName evidence="5">Glutamine ABC transporter substrate-bindnig protein</fullName>
    </submittedName>
</protein>
<feature type="signal peptide" evidence="2">
    <location>
        <begin position="1"/>
        <end position="24"/>
    </location>
</feature>
<dbReference type="PATRIC" id="fig|1122219.3.peg.902"/>
<sequence length="260" mass="28394">MMFSSKIKKAVLAGVCAIVAVSMLGGCGSSSSSGDSASLKGKELKVGTGIYAPFSFKDQDGKLVGFDVDLLDALAKKCGFTYKITPTEYDNLFMSISNGEYDIGMGQVCITDERKKKMDFTEPYAHAGLQFIVKKDSGITSIDQLKSKKIAVEKGTAAHKYVTEHCKDSEIVVFPQISAAFLEVEQGKADALMQDKPNAAYYIKKHPESNLMLMGNETDKIPDGFALVKNSPYKAELDKALKELQDDGTIKKLEDKWLNV</sequence>
<feature type="domain" description="Ionotropic glutamate receptor C-terminal" evidence="4">
    <location>
        <begin position="43"/>
        <end position="260"/>
    </location>
</feature>
<dbReference type="CDD" id="cd13530">
    <property type="entry name" value="PBP2_peptides_like"/>
    <property type="match status" value="1"/>
</dbReference>
<dbReference type="AlphaFoldDB" id="A0A0J6WWT3"/>
<dbReference type="Proteomes" id="UP000036503">
    <property type="component" value="Unassembled WGS sequence"/>
</dbReference>
<dbReference type="PANTHER" id="PTHR35936:SF38">
    <property type="entry name" value="GLUTAMINE-BINDING PERIPLASMIC PROTEIN"/>
    <property type="match status" value="1"/>
</dbReference>
<feature type="chain" id="PRO_5039054599" evidence="2">
    <location>
        <begin position="25"/>
        <end position="260"/>
    </location>
</feature>
<dbReference type="Pfam" id="PF00497">
    <property type="entry name" value="SBP_bac_3"/>
    <property type="match status" value="1"/>
</dbReference>
<dbReference type="PROSITE" id="PS51257">
    <property type="entry name" value="PROKAR_LIPOPROTEIN"/>
    <property type="match status" value="1"/>
</dbReference>
<dbReference type="Gene3D" id="3.40.190.10">
    <property type="entry name" value="Periplasmic binding protein-like II"/>
    <property type="match status" value="2"/>
</dbReference>
<dbReference type="InterPro" id="IPR001320">
    <property type="entry name" value="Iontro_rcpt_C"/>
</dbReference>
<dbReference type="EMBL" id="LEKT01000018">
    <property type="protein sequence ID" value="KMO86673.1"/>
    <property type="molecule type" value="Genomic_DNA"/>
</dbReference>
<evidence type="ECO:0000259" key="4">
    <source>
        <dbReference type="SMART" id="SM00079"/>
    </source>
</evidence>
<feature type="domain" description="Solute-binding protein family 3/N-terminal" evidence="3">
    <location>
        <begin position="43"/>
        <end position="260"/>
    </location>
</feature>
<dbReference type="STRING" id="39029.BSR42_09700"/>
<evidence type="ECO:0000259" key="3">
    <source>
        <dbReference type="SMART" id="SM00062"/>
    </source>
</evidence>
<organism evidence="5 6">
    <name type="scientific">Megasphaera cerevisiae DSM 20462</name>
    <dbReference type="NCBI Taxonomy" id="1122219"/>
    <lineage>
        <taxon>Bacteria</taxon>
        <taxon>Bacillati</taxon>
        <taxon>Bacillota</taxon>
        <taxon>Negativicutes</taxon>
        <taxon>Veillonellales</taxon>
        <taxon>Veillonellaceae</taxon>
        <taxon>Megasphaera</taxon>
    </lineage>
</organism>
<comment type="caution">
    <text evidence="5">The sequence shown here is derived from an EMBL/GenBank/DDBJ whole genome shotgun (WGS) entry which is preliminary data.</text>
</comment>
<evidence type="ECO:0000313" key="5">
    <source>
        <dbReference type="EMBL" id="KMO86673.1"/>
    </source>
</evidence>
<evidence type="ECO:0000256" key="2">
    <source>
        <dbReference type="SAM" id="SignalP"/>
    </source>
</evidence>
<dbReference type="GO" id="GO:0016020">
    <property type="term" value="C:membrane"/>
    <property type="evidence" value="ECO:0007669"/>
    <property type="project" value="InterPro"/>
</dbReference>
<dbReference type="SMART" id="SM00062">
    <property type="entry name" value="PBPb"/>
    <property type="match status" value="1"/>
</dbReference>
<dbReference type="GO" id="GO:0015276">
    <property type="term" value="F:ligand-gated monoatomic ion channel activity"/>
    <property type="evidence" value="ECO:0007669"/>
    <property type="project" value="InterPro"/>
</dbReference>
<dbReference type="OrthoDB" id="9775197at2"/>
<keyword evidence="6" id="KW-1185">Reference proteome</keyword>
<dbReference type="SMART" id="SM00079">
    <property type="entry name" value="PBPe"/>
    <property type="match status" value="1"/>
</dbReference>
<reference evidence="5 6" key="1">
    <citation type="submission" date="2015-06" db="EMBL/GenBank/DDBJ databases">
        <title>Draft genome sequence of beer spoilage bacterium Megasphaera cerevisiae type strain 20462.</title>
        <authorList>
            <person name="Kutumbaka K."/>
            <person name="Pasmowitz J."/>
            <person name="Mategko J."/>
            <person name="Reyes D."/>
            <person name="Friedrich A."/>
            <person name="Han S."/>
            <person name="Martens-Habbena W."/>
            <person name="Neal-McKinney J."/>
            <person name="Janagama H.K."/>
            <person name="Nadala C."/>
            <person name="Samadpour M."/>
        </authorList>
    </citation>
    <scope>NUCLEOTIDE SEQUENCE [LARGE SCALE GENOMIC DNA]</scope>
    <source>
        <strain evidence="5 6">DSM 20462</strain>
    </source>
</reference>
<dbReference type="SUPFAM" id="SSF53850">
    <property type="entry name" value="Periplasmic binding protein-like II"/>
    <property type="match status" value="1"/>
</dbReference>
<gene>
    <name evidence="5" type="ORF">AB840_06960</name>
</gene>
<name>A0A0J6WWT3_9FIRM</name>